<gene>
    <name evidence="8" type="ORF">GUITHDRAFT_109023</name>
</gene>
<reference evidence="9" key="3">
    <citation type="submission" date="2016-03" db="UniProtKB">
        <authorList>
            <consortium name="EnsemblProtists"/>
        </authorList>
    </citation>
    <scope>IDENTIFICATION</scope>
</reference>
<dbReference type="OMA" id="RTLMMCT"/>
<reference evidence="10" key="2">
    <citation type="submission" date="2012-11" db="EMBL/GenBank/DDBJ databases">
        <authorList>
            <person name="Kuo A."/>
            <person name="Curtis B.A."/>
            <person name="Tanifuji G."/>
            <person name="Burki F."/>
            <person name="Gruber A."/>
            <person name="Irimia M."/>
            <person name="Maruyama S."/>
            <person name="Arias M.C."/>
            <person name="Ball S.G."/>
            <person name="Gile G.H."/>
            <person name="Hirakawa Y."/>
            <person name="Hopkins J.F."/>
            <person name="Rensing S.A."/>
            <person name="Schmutz J."/>
            <person name="Symeonidi A."/>
            <person name="Elias M."/>
            <person name="Eveleigh R.J."/>
            <person name="Herman E.K."/>
            <person name="Klute M.J."/>
            <person name="Nakayama T."/>
            <person name="Obornik M."/>
            <person name="Reyes-Prieto A."/>
            <person name="Armbrust E.V."/>
            <person name="Aves S.J."/>
            <person name="Beiko R.G."/>
            <person name="Coutinho P."/>
            <person name="Dacks J.B."/>
            <person name="Durnford D.G."/>
            <person name="Fast N.M."/>
            <person name="Green B.R."/>
            <person name="Grisdale C."/>
            <person name="Hempe F."/>
            <person name="Henrissat B."/>
            <person name="Hoppner M.P."/>
            <person name="Ishida K.-I."/>
            <person name="Kim E."/>
            <person name="Koreny L."/>
            <person name="Kroth P.G."/>
            <person name="Liu Y."/>
            <person name="Malik S.-B."/>
            <person name="Maier U.G."/>
            <person name="McRose D."/>
            <person name="Mock T."/>
            <person name="Neilson J.A."/>
            <person name="Onodera N.T."/>
            <person name="Poole A.M."/>
            <person name="Pritham E.J."/>
            <person name="Richards T.A."/>
            <person name="Rocap G."/>
            <person name="Roy S.W."/>
            <person name="Sarai C."/>
            <person name="Schaack S."/>
            <person name="Shirato S."/>
            <person name="Slamovits C.H."/>
            <person name="Spencer D.F."/>
            <person name="Suzuki S."/>
            <person name="Worden A.Z."/>
            <person name="Zauner S."/>
            <person name="Barry K."/>
            <person name="Bell C."/>
            <person name="Bharti A.K."/>
            <person name="Crow J.A."/>
            <person name="Grimwood J."/>
            <person name="Kramer R."/>
            <person name="Lindquist E."/>
            <person name="Lucas S."/>
            <person name="Salamov A."/>
            <person name="McFadden G.I."/>
            <person name="Lane C.E."/>
            <person name="Keeling P.J."/>
            <person name="Gray M.W."/>
            <person name="Grigoriev I.V."/>
            <person name="Archibald J.M."/>
        </authorList>
    </citation>
    <scope>NUCLEOTIDE SEQUENCE</scope>
    <source>
        <strain evidence="10">CCMP2712</strain>
    </source>
</reference>
<dbReference type="EnsemblProtists" id="EKX44977">
    <property type="protein sequence ID" value="EKX44977"/>
    <property type="gene ID" value="GUITHDRAFT_109023"/>
</dbReference>
<keyword evidence="4" id="KW-1133">Transmembrane helix</keyword>
<evidence type="ECO:0000313" key="9">
    <source>
        <dbReference type="EnsemblProtists" id="EKX44977"/>
    </source>
</evidence>
<dbReference type="Proteomes" id="UP000011087">
    <property type="component" value="Unassembled WGS sequence"/>
</dbReference>
<feature type="signal peptide" evidence="7">
    <location>
        <begin position="1"/>
        <end position="31"/>
    </location>
</feature>
<comment type="similarity">
    <text evidence="2 6">Belongs to the peroxisomal membrane protein PXMP2/4 family.</text>
</comment>
<evidence type="ECO:0000256" key="1">
    <source>
        <dbReference type="ARBA" id="ARBA00004141"/>
    </source>
</evidence>
<reference evidence="8 10" key="1">
    <citation type="journal article" date="2012" name="Nature">
        <title>Algal genomes reveal evolutionary mosaicism and the fate of nucleomorphs.</title>
        <authorList>
            <consortium name="DOE Joint Genome Institute"/>
            <person name="Curtis B.A."/>
            <person name="Tanifuji G."/>
            <person name="Burki F."/>
            <person name="Gruber A."/>
            <person name="Irimia M."/>
            <person name="Maruyama S."/>
            <person name="Arias M.C."/>
            <person name="Ball S.G."/>
            <person name="Gile G.H."/>
            <person name="Hirakawa Y."/>
            <person name="Hopkins J.F."/>
            <person name="Kuo A."/>
            <person name="Rensing S.A."/>
            <person name="Schmutz J."/>
            <person name="Symeonidi A."/>
            <person name="Elias M."/>
            <person name="Eveleigh R.J."/>
            <person name="Herman E.K."/>
            <person name="Klute M.J."/>
            <person name="Nakayama T."/>
            <person name="Obornik M."/>
            <person name="Reyes-Prieto A."/>
            <person name="Armbrust E.V."/>
            <person name="Aves S.J."/>
            <person name="Beiko R.G."/>
            <person name="Coutinho P."/>
            <person name="Dacks J.B."/>
            <person name="Durnford D.G."/>
            <person name="Fast N.M."/>
            <person name="Green B.R."/>
            <person name="Grisdale C.J."/>
            <person name="Hempel F."/>
            <person name="Henrissat B."/>
            <person name="Hoppner M.P."/>
            <person name="Ishida K."/>
            <person name="Kim E."/>
            <person name="Koreny L."/>
            <person name="Kroth P.G."/>
            <person name="Liu Y."/>
            <person name="Malik S.B."/>
            <person name="Maier U.G."/>
            <person name="McRose D."/>
            <person name="Mock T."/>
            <person name="Neilson J.A."/>
            <person name="Onodera N.T."/>
            <person name="Poole A.M."/>
            <person name="Pritham E.J."/>
            <person name="Richards T.A."/>
            <person name="Rocap G."/>
            <person name="Roy S.W."/>
            <person name="Sarai C."/>
            <person name="Schaack S."/>
            <person name="Shirato S."/>
            <person name="Slamovits C.H."/>
            <person name="Spencer D.F."/>
            <person name="Suzuki S."/>
            <person name="Worden A.Z."/>
            <person name="Zauner S."/>
            <person name="Barry K."/>
            <person name="Bell C."/>
            <person name="Bharti A.K."/>
            <person name="Crow J.A."/>
            <person name="Grimwood J."/>
            <person name="Kramer R."/>
            <person name="Lindquist E."/>
            <person name="Lucas S."/>
            <person name="Salamov A."/>
            <person name="McFadden G.I."/>
            <person name="Lane C.E."/>
            <person name="Keeling P.J."/>
            <person name="Gray M.W."/>
            <person name="Grigoriev I.V."/>
            <person name="Archibald J.M."/>
        </authorList>
    </citation>
    <scope>NUCLEOTIDE SEQUENCE</scope>
    <source>
        <strain evidence="8 10">CCMP2712</strain>
    </source>
</reference>
<evidence type="ECO:0000256" key="5">
    <source>
        <dbReference type="ARBA" id="ARBA00023136"/>
    </source>
</evidence>
<protein>
    <recommendedName>
        <fullName evidence="11">Peroxisomal membrane protein MPV17</fullName>
    </recommendedName>
</protein>
<dbReference type="GeneID" id="17301738"/>
<evidence type="ECO:0008006" key="11">
    <source>
        <dbReference type="Google" id="ProtNLM"/>
    </source>
</evidence>
<evidence type="ECO:0000313" key="8">
    <source>
        <dbReference type="EMBL" id="EKX44977.1"/>
    </source>
</evidence>
<evidence type="ECO:0000256" key="3">
    <source>
        <dbReference type="ARBA" id="ARBA00022692"/>
    </source>
</evidence>
<dbReference type="eggNOG" id="KOG1944">
    <property type="taxonomic scope" value="Eukaryota"/>
</dbReference>
<evidence type="ECO:0000256" key="2">
    <source>
        <dbReference type="ARBA" id="ARBA00006824"/>
    </source>
</evidence>
<sequence>MPGRRISQGSMATWFALAMAAMVMMGEPSHALPSNSFLGNLANLYHKSVAVSPLATHCLQGAGIAGLGDLCSQFIEKEKRVSSGRIARASATGVFYNGLLLPYYYDAIQGVFPSRKPVFVLIKVLIDSFLWGFFGNFSLVAVRRYLEGSPAVESVRYAQSVIWPVFKSDFTVWTTYNALCYGAIPREYQPLSTAVVSAMWSTYISFISTSGLPK</sequence>
<dbReference type="STRING" id="905079.L1J9I3"/>
<keyword evidence="5" id="KW-0472">Membrane</keyword>
<dbReference type="GO" id="GO:0005737">
    <property type="term" value="C:cytoplasm"/>
    <property type="evidence" value="ECO:0007669"/>
    <property type="project" value="TreeGrafter"/>
</dbReference>
<dbReference type="PaxDb" id="55529-EKX44977"/>
<evidence type="ECO:0000256" key="6">
    <source>
        <dbReference type="RuleBase" id="RU363053"/>
    </source>
</evidence>
<keyword evidence="10" id="KW-1185">Reference proteome</keyword>
<dbReference type="InterPro" id="IPR007248">
    <property type="entry name" value="Mpv17_PMP22"/>
</dbReference>
<dbReference type="GO" id="GO:0016020">
    <property type="term" value="C:membrane"/>
    <property type="evidence" value="ECO:0007669"/>
    <property type="project" value="UniProtKB-SubCell"/>
</dbReference>
<dbReference type="HOGENOM" id="CLU_1291146_0_0_1"/>
<name>L1J9I3_GUITC</name>
<dbReference type="EMBL" id="JH993001">
    <property type="protein sequence ID" value="EKX44977.1"/>
    <property type="molecule type" value="Genomic_DNA"/>
</dbReference>
<accession>L1J9I3</accession>
<feature type="chain" id="PRO_5008771074" description="Peroxisomal membrane protein MPV17" evidence="7">
    <location>
        <begin position="32"/>
        <end position="214"/>
    </location>
</feature>
<keyword evidence="3" id="KW-0812">Transmembrane</keyword>
<dbReference type="PANTHER" id="PTHR11266">
    <property type="entry name" value="PEROXISOMAL MEMBRANE PROTEIN 2, PXMP2 MPV17"/>
    <property type="match status" value="1"/>
</dbReference>
<dbReference type="Pfam" id="PF04117">
    <property type="entry name" value="Mpv17_PMP22"/>
    <property type="match status" value="1"/>
</dbReference>
<keyword evidence="7" id="KW-0732">Signal</keyword>
<dbReference type="OrthoDB" id="430207at2759"/>
<proteinExistence type="inferred from homology"/>
<dbReference type="RefSeq" id="XP_005831957.1">
    <property type="nucleotide sequence ID" value="XM_005831900.1"/>
</dbReference>
<evidence type="ECO:0000256" key="4">
    <source>
        <dbReference type="ARBA" id="ARBA00022989"/>
    </source>
</evidence>
<evidence type="ECO:0000313" key="10">
    <source>
        <dbReference type="Proteomes" id="UP000011087"/>
    </source>
</evidence>
<dbReference type="AlphaFoldDB" id="L1J9I3"/>
<organism evidence="8">
    <name type="scientific">Guillardia theta (strain CCMP2712)</name>
    <name type="common">Cryptophyte</name>
    <dbReference type="NCBI Taxonomy" id="905079"/>
    <lineage>
        <taxon>Eukaryota</taxon>
        <taxon>Cryptophyceae</taxon>
        <taxon>Pyrenomonadales</taxon>
        <taxon>Geminigeraceae</taxon>
        <taxon>Guillardia</taxon>
    </lineage>
</organism>
<dbReference type="KEGG" id="gtt:GUITHDRAFT_109023"/>
<comment type="subcellular location">
    <subcellularLocation>
        <location evidence="1">Membrane</location>
        <topology evidence="1">Multi-pass membrane protein</topology>
    </subcellularLocation>
</comment>
<evidence type="ECO:0000256" key="7">
    <source>
        <dbReference type="SAM" id="SignalP"/>
    </source>
</evidence>